<accession>A0A3P3QTJ6</accession>
<proteinExistence type="predicted"/>
<evidence type="ECO:0000313" key="1">
    <source>
        <dbReference type="EMBL" id="RRJ24567.1"/>
    </source>
</evidence>
<protein>
    <submittedName>
        <fullName evidence="1">Uncharacterized protein</fullName>
    </submittedName>
</protein>
<gene>
    <name evidence="1" type="ORF">EHV10_12335</name>
</gene>
<name>A0A3P3QTJ6_9FIRM</name>
<dbReference type="OrthoDB" id="2052856at2"/>
<comment type="caution">
    <text evidence="1">The sequence shown here is derived from an EMBL/GenBank/DDBJ whole genome shotgun (WGS) entry which is preliminary data.</text>
</comment>
<dbReference type="AlphaFoldDB" id="A0A3P3QTJ6"/>
<sequence>MEDFFKKLSIYGSIAKEEGQKIAQNALNKGREIADITKLKRDIKIEEDIIKSYKMVIGEYVAANDLLKDDELVFDQRSKILECQKKLDELNAKLEEMSKNNK</sequence>
<keyword evidence="2" id="KW-1185">Reference proteome</keyword>
<dbReference type="Proteomes" id="UP000272490">
    <property type="component" value="Unassembled WGS sequence"/>
</dbReference>
<evidence type="ECO:0000313" key="2">
    <source>
        <dbReference type="Proteomes" id="UP000272490"/>
    </source>
</evidence>
<dbReference type="RefSeq" id="WP_128674906.1">
    <property type="nucleotide sequence ID" value="NZ_CAUQHB010000043.1"/>
</dbReference>
<dbReference type="EMBL" id="RRCO01000006">
    <property type="protein sequence ID" value="RRJ24567.1"/>
    <property type="molecule type" value="Genomic_DNA"/>
</dbReference>
<reference evidence="1 2" key="1">
    <citation type="submission" date="2018-11" db="EMBL/GenBank/DDBJ databases">
        <title>Genome sequencing of Lachnoanaerobaculum sp. KCOM 2030 (= ChDC B114).</title>
        <authorList>
            <person name="Kook J.-K."/>
            <person name="Park S.-N."/>
            <person name="Lim Y.K."/>
        </authorList>
    </citation>
    <scope>NUCLEOTIDE SEQUENCE [LARGE SCALE GENOMIC DNA]</scope>
    <source>
        <strain evidence="1 2">KCOM 2030</strain>
    </source>
</reference>
<organism evidence="1 2">
    <name type="scientific">Lachnoanaerobaculum gingivalis</name>
    <dbReference type="NCBI Taxonomy" id="2490855"/>
    <lineage>
        <taxon>Bacteria</taxon>
        <taxon>Bacillati</taxon>
        <taxon>Bacillota</taxon>
        <taxon>Clostridia</taxon>
        <taxon>Lachnospirales</taxon>
        <taxon>Lachnospiraceae</taxon>
        <taxon>Lachnoanaerobaculum</taxon>
    </lineage>
</organism>